<dbReference type="SMART" id="SM00829">
    <property type="entry name" value="PKS_ER"/>
    <property type="match status" value="1"/>
</dbReference>
<dbReference type="Proteomes" id="UP000298460">
    <property type="component" value="Unassembled WGS sequence"/>
</dbReference>
<organism evidence="8 9">
    <name type="scientific">Desulfosporosinus fructosivorans</name>
    <dbReference type="NCBI Taxonomy" id="2018669"/>
    <lineage>
        <taxon>Bacteria</taxon>
        <taxon>Bacillati</taxon>
        <taxon>Bacillota</taxon>
        <taxon>Clostridia</taxon>
        <taxon>Eubacteriales</taxon>
        <taxon>Desulfitobacteriaceae</taxon>
        <taxon>Desulfosporosinus</taxon>
    </lineage>
</organism>
<dbReference type="OrthoDB" id="9769198at2"/>
<gene>
    <name evidence="8" type="ORF">E4K67_07655</name>
</gene>
<dbReference type="InterPro" id="IPR036291">
    <property type="entry name" value="NAD(P)-bd_dom_sf"/>
</dbReference>
<dbReference type="Pfam" id="PF08240">
    <property type="entry name" value="ADH_N"/>
    <property type="match status" value="1"/>
</dbReference>
<accession>A0A4Z0RBC8</accession>
<dbReference type="Pfam" id="PF00107">
    <property type="entry name" value="ADH_zinc_N"/>
    <property type="match status" value="1"/>
</dbReference>
<keyword evidence="4 6" id="KW-0862">Zinc</keyword>
<feature type="domain" description="Enoyl reductase (ER)" evidence="7">
    <location>
        <begin position="8"/>
        <end position="348"/>
    </location>
</feature>
<dbReference type="InterPro" id="IPR020843">
    <property type="entry name" value="ER"/>
</dbReference>
<keyword evidence="3 6" id="KW-0479">Metal-binding</keyword>
<name>A0A4Z0RBC8_9FIRM</name>
<dbReference type="InterPro" id="IPR013154">
    <property type="entry name" value="ADH-like_N"/>
</dbReference>
<dbReference type="PROSITE" id="PS00059">
    <property type="entry name" value="ADH_ZINC"/>
    <property type="match status" value="1"/>
</dbReference>
<dbReference type="Gene3D" id="3.90.180.10">
    <property type="entry name" value="Medium-chain alcohol dehydrogenases, catalytic domain"/>
    <property type="match status" value="1"/>
</dbReference>
<dbReference type="InterPro" id="IPR002328">
    <property type="entry name" value="ADH_Zn_CS"/>
</dbReference>
<evidence type="ECO:0000256" key="1">
    <source>
        <dbReference type="ARBA" id="ARBA00001947"/>
    </source>
</evidence>
<dbReference type="SUPFAM" id="SSF50129">
    <property type="entry name" value="GroES-like"/>
    <property type="match status" value="1"/>
</dbReference>
<sequence>MKAAVWFGRKDVRVMDVPEPSAPRAGEVKIKVQWCGICGTDLHEYLAGPIFINTEPHPLTGHKAPVILGHEFAGDIVEVGPGVDSLKVGDRVTADACQHCGKCYFCQRNMTQLCQQVAFTGLNANGAFAEYVNVPVNTLYKLSDNISYEAGALIEPLAVGFHAVRQAPLLAGESVVILGAGTIGLSTLQAARAAGASKIFVIEVARARKEYALKLGATAVFDPTEVDVVQKVREATGGLGADVSLECIGHEKTVPLAIDLARSAGKVVLVGIPERESSMNFFGVVATEKKITGCLCYNGEFAPVIDLLGDGRLQAEPLITGKIKIDDIVNKGFEELVNNKEQNIKIIVTPW</sequence>
<comment type="caution">
    <text evidence="8">The sequence shown here is derived from an EMBL/GenBank/DDBJ whole genome shotgun (WGS) entry which is preliminary data.</text>
</comment>
<comment type="cofactor">
    <cofactor evidence="1 6">
        <name>Zn(2+)</name>
        <dbReference type="ChEBI" id="CHEBI:29105"/>
    </cofactor>
</comment>
<evidence type="ECO:0000256" key="3">
    <source>
        <dbReference type="ARBA" id="ARBA00022723"/>
    </source>
</evidence>
<evidence type="ECO:0000256" key="6">
    <source>
        <dbReference type="RuleBase" id="RU361277"/>
    </source>
</evidence>
<dbReference type="InterPro" id="IPR013149">
    <property type="entry name" value="ADH-like_C"/>
</dbReference>
<dbReference type="PANTHER" id="PTHR43161:SF26">
    <property type="entry name" value="GALACTITOL 1-PHOSPHATE 5-DEHYDROGENASE"/>
    <property type="match status" value="1"/>
</dbReference>
<dbReference type="GO" id="GO:0016491">
    <property type="term" value="F:oxidoreductase activity"/>
    <property type="evidence" value="ECO:0007669"/>
    <property type="project" value="UniProtKB-KW"/>
</dbReference>
<dbReference type="InterPro" id="IPR011032">
    <property type="entry name" value="GroES-like_sf"/>
</dbReference>
<keyword evidence="9" id="KW-1185">Reference proteome</keyword>
<dbReference type="Gene3D" id="3.40.50.720">
    <property type="entry name" value="NAD(P)-binding Rossmann-like Domain"/>
    <property type="match status" value="1"/>
</dbReference>
<keyword evidence="5" id="KW-0560">Oxidoreductase</keyword>
<dbReference type="AlphaFoldDB" id="A0A4Z0RBC8"/>
<evidence type="ECO:0000256" key="4">
    <source>
        <dbReference type="ARBA" id="ARBA00022833"/>
    </source>
</evidence>
<comment type="similarity">
    <text evidence="2 6">Belongs to the zinc-containing alcohol dehydrogenase family.</text>
</comment>
<evidence type="ECO:0000313" key="9">
    <source>
        <dbReference type="Proteomes" id="UP000298460"/>
    </source>
</evidence>
<dbReference type="RefSeq" id="WP_135545798.1">
    <property type="nucleotide sequence ID" value="NZ_SPQQ01000002.1"/>
</dbReference>
<dbReference type="GO" id="GO:0008270">
    <property type="term" value="F:zinc ion binding"/>
    <property type="evidence" value="ECO:0007669"/>
    <property type="project" value="InterPro"/>
</dbReference>
<dbReference type="EMBL" id="SPQQ01000002">
    <property type="protein sequence ID" value="TGE39303.1"/>
    <property type="molecule type" value="Genomic_DNA"/>
</dbReference>
<evidence type="ECO:0000259" key="7">
    <source>
        <dbReference type="SMART" id="SM00829"/>
    </source>
</evidence>
<proteinExistence type="inferred from homology"/>
<dbReference type="PANTHER" id="PTHR43161">
    <property type="entry name" value="SORBITOL DEHYDROGENASE"/>
    <property type="match status" value="1"/>
</dbReference>
<dbReference type="CDD" id="cd08233">
    <property type="entry name" value="butanediol_DH_like"/>
    <property type="match status" value="1"/>
</dbReference>
<protein>
    <submittedName>
        <fullName evidence="8">2,3-butanediol dehydrogenase</fullName>
    </submittedName>
</protein>
<evidence type="ECO:0000256" key="5">
    <source>
        <dbReference type="ARBA" id="ARBA00023002"/>
    </source>
</evidence>
<evidence type="ECO:0000256" key="2">
    <source>
        <dbReference type="ARBA" id="ARBA00008072"/>
    </source>
</evidence>
<reference evidence="8 9" key="1">
    <citation type="submission" date="2019-03" db="EMBL/GenBank/DDBJ databases">
        <title>Draft Genome Sequence of Desulfosporosinus fructosivorans Strain 63.6F, Isolated from Marine Sediment in the Baltic Sea.</title>
        <authorList>
            <person name="Hausmann B."/>
            <person name="Vandieken V."/>
            <person name="Pjevac P."/>
            <person name="Schreck K."/>
            <person name="Herbold C.W."/>
            <person name="Loy A."/>
        </authorList>
    </citation>
    <scope>NUCLEOTIDE SEQUENCE [LARGE SCALE GENOMIC DNA]</scope>
    <source>
        <strain evidence="8 9">63.6F</strain>
    </source>
</reference>
<evidence type="ECO:0000313" key="8">
    <source>
        <dbReference type="EMBL" id="TGE39303.1"/>
    </source>
</evidence>
<dbReference type="SUPFAM" id="SSF51735">
    <property type="entry name" value="NAD(P)-binding Rossmann-fold domains"/>
    <property type="match status" value="1"/>
</dbReference>